<comment type="caution">
    <text evidence="1">The sequence shown here is derived from an EMBL/GenBank/DDBJ whole genome shotgun (WGS) entry which is preliminary data.</text>
</comment>
<protein>
    <submittedName>
        <fullName evidence="1">Uncharacterized protein</fullName>
    </submittedName>
</protein>
<evidence type="ECO:0000313" key="1">
    <source>
        <dbReference type="EMBL" id="KAK7503827.1"/>
    </source>
</evidence>
<gene>
    <name evidence="1" type="ORF">BaRGS_00004950</name>
</gene>
<name>A0ABD0LWU2_9CAEN</name>
<dbReference type="Proteomes" id="UP001519460">
    <property type="component" value="Unassembled WGS sequence"/>
</dbReference>
<reference evidence="1 2" key="1">
    <citation type="journal article" date="2023" name="Sci. Data">
        <title>Genome assembly of the Korean intertidal mud-creeper Batillaria attramentaria.</title>
        <authorList>
            <person name="Patra A.K."/>
            <person name="Ho P.T."/>
            <person name="Jun S."/>
            <person name="Lee S.J."/>
            <person name="Kim Y."/>
            <person name="Won Y.J."/>
        </authorList>
    </citation>
    <scope>NUCLEOTIDE SEQUENCE [LARGE SCALE GENOMIC DNA]</scope>
    <source>
        <strain evidence="1">Wonlab-2016</strain>
    </source>
</reference>
<sequence>MAKKTRGWSCILKTLSVGPYHRVTDLIRDFPATAHAYLRQFSSIPADFINRVHAGRAALITMACVSKLTFLLLLSPASSSVLPRHLVWNLARADSLVNFCDCRTH</sequence>
<dbReference type="AlphaFoldDB" id="A0ABD0LWU2"/>
<keyword evidence="2" id="KW-1185">Reference proteome</keyword>
<evidence type="ECO:0000313" key="2">
    <source>
        <dbReference type="Proteomes" id="UP001519460"/>
    </source>
</evidence>
<accession>A0ABD0LWU2</accession>
<dbReference type="EMBL" id="JACVVK020000018">
    <property type="protein sequence ID" value="KAK7503827.1"/>
    <property type="molecule type" value="Genomic_DNA"/>
</dbReference>
<proteinExistence type="predicted"/>
<organism evidence="1 2">
    <name type="scientific">Batillaria attramentaria</name>
    <dbReference type="NCBI Taxonomy" id="370345"/>
    <lineage>
        <taxon>Eukaryota</taxon>
        <taxon>Metazoa</taxon>
        <taxon>Spiralia</taxon>
        <taxon>Lophotrochozoa</taxon>
        <taxon>Mollusca</taxon>
        <taxon>Gastropoda</taxon>
        <taxon>Caenogastropoda</taxon>
        <taxon>Sorbeoconcha</taxon>
        <taxon>Cerithioidea</taxon>
        <taxon>Batillariidae</taxon>
        <taxon>Batillaria</taxon>
    </lineage>
</organism>